<dbReference type="PANTHER" id="PTHR21058">
    <property type="entry name" value="6,7-DIMETHYL-8-RIBITYLLUMAZINE SYNTHASE DMRL SYNTHASE LUMAZINE SYNTHASE"/>
    <property type="match status" value="1"/>
</dbReference>
<feature type="binding site" evidence="8">
    <location>
        <begin position="85"/>
        <end position="86"/>
    </location>
    <ligand>
        <name>(2S)-2-hydroxy-3-oxobutyl phosphate</name>
        <dbReference type="ChEBI" id="CHEBI:58830"/>
    </ligand>
</feature>
<gene>
    <name evidence="8" type="primary">ribH</name>
    <name evidence="9" type="ORF">ENL39_02040</name>
</gene>
<evidence type="ECO:0000256" key="6">
    <source>
        <dbReference type="ARBA" id="ARBA00048785"/>
    </source>
</evidence>
<comment type="pathway">
    <text evidence="1 8">Cofactor biosynthesis; riboflavin biosynthesis; riboflavin from 2-hydroxy-3-oxobutyl phosphate and 5-amino-6-(D-ribitylamino)uracil: step 1/2.</text>
</comment>
<dbReference type="Pfam" id="PF00885">
    <property type="entry name" value="DMRL_synthase"/>
    <property type="match status" value="1"/>
</dbReference>
<comment type="catalytic activity">
    <reaction evidence="6 8">
        <text>(2S)-2-hydroxy-3-oxobutyl phosphate + 5-amino-6-(D-ribitylamino)uracil = 6,7-dimethyl-8-(1-D-ribityl)lumazine + phosphate + 2 H2O + H(+)</text>
        <dbReference type="Rhea" id="RHEA:26152"/>
        <dbReference type="ChEBI" id="CHEBI:15377"/>
        <dbReference type="ChEBI" id="CHEBI:15378"/>
        <dbReference type="ChEBI" id="CHEBI:15934"/>
        <dbReference type="ChEBI" id="CHEBI:43474"/>
        <dbReference type="ChEBI" id="CHEBI:58201"/>
        <dbReference type="ChEBI" id="CHEBI:58830"/>
        <dbReference type="EC" id="2.5.1.78"/>
    </reaction>
</comment>
<feature type="active site" description="Proton donor" evidence="8">
    <location>
        <position position="88"/>
    </location>
</feature>
<evidence type="ECO:0000256" key="7">
    <source>
        <dbReference type="ARBA" id="ARBA00072606"/>
    </source>
</evidence>
<protein>
    <recommendedName>
        <fullName evidence="7 8">6,7-dimethyl-8-ribityllumazine synthase</fullName>
        <shortName evidence="8">DMRL synthase</shortName>
        <shortName evidence="8">LS</shortName>
        <shortName evidence="8">Lumazine synthase</shortName>
        <ecNumber evidence="3 8">2.5.1.78</ecNumber>
    </recommendedName>
</protein>
<dbReference type="InterPro" id="IPR002180">
    <property type="entry name" value="LS/RS"/>
</dbReference>
<comment type="function">
    <text evidence="8">Catalyzes the formation of 6,7-dimethyl-8-ribityllumazine by condensation of 5-amino-6-(D-ribitylamino)uracil with 3,4-dihydroxy-2-butanone 4-phosphate. This is the penultimate step in the biosynthesis of riboflavin.</text>
</comment>
<feature type="binding site" evidence="8">
    <location>
        <begin position="80"/>
        <end position="82"/>
    </location>
    <ligand>
        <name>5-amino-6-(D-ribitylamino)uracil</name>
        <dbReference type="ChEBI" id="CHEBI:15934"/>
    </ligand>
</feature>
<dbReference type="InterPro" id="IPR036467">
    <property type="entry name" value="LS/RS_sf"/>
</dbReference>
<keyword evidence="4 8" id="KW-0686">Riboflavin biosynthesis</keyword>
<sequence length="156" mass="16914">MKIYKGKIRGEGLKFGVVVSRQNELITKRLLEGALDALLRHGTKEEDIEVVWVPGGFEIPAVASKMIEKKKFDAIICLGAVLRGDTSHYELIAGQVARGIATLGIKSDVPVIFGVVTTETLEQAIERAGTKAGNRGWDAAISAMEMANLYSELKQS</sequence>
<comment type="similarity">
    <text evidence="2 8">Belongs to the DMRL synthase family.</text>
</comment>
<dbReference type="InterPro" id="IPR034964">
    <property type="entry name" value="LS"/>
</dbReference>
<dbReference type="GO" id="GO:0000906">
    <property type="term" value="F:6,7-dimethyl-8-ribityllumazine synthase activity"/>
    <property type="evidence" value="ECO:0007669"/>
    <property type="project" value="UniProtKB-UniRule"/>
</dbReference>
<dbReference type="FunFam" id="3.40.50.960:FF:000001">
    <property type="entry name" value="6,7-dimethyl-8-ribityllumazine synthase"/>
    <property type="match status" value="1"/>
</dbReference>
<evidence type="ECO:0000256" key="2">
    <source>
        <dbReference type="ARBA" id="ARBA00007424"/>
    </source>
</evidence>
<dbReference type="PANTHER" id="PTHR21058:SF0">
    <property type="entry name" value="6,7-DIMETHYL-8-RIBITYLLUMAZINE SYNTHASE"/>
    <property type="match status" value="1"/>
</dbReference>
<dbReference type="AlphaFoldDB" id="A0A7V5LYP4"/>
<evidence type="ECO:0000313" key="9">
    <source>
        <dbReference type="EMBL" id="HHF98251.1"/>
    </source>
</evidence>
<proteinExistence type="inferred from homology"/>
<organism evidence="9">
    <name type="scientific">Aerophobetes bacterium</name>
    <dbReference type="NCBI Taxonomy" id="2030807"/>
    <lineage>
        <taxon>Bacteria</taxon>
        <taxon>Candidatus Aerophobota</taxon>
    </lineage>
</organism>
<feature type="binding site" evidence="8">
    <location>
        <position position="113"/>
    </location>
    <ligand>
        <name>5-amino-6-(D-ribitylamino)uracil</name>
        <dbReference type="ChEBI" id="CHEBI:15934"/>
    </ligand>
</feature>
<dbReference type="HAMAP" id="MF_00178">
    <property type="entry name" value="Lumazine_synth"/>
    <property type="match status" value="1"/>
</dbReference>
<evidence type="ECO:0000256" key="3">
    <source>
        <dbReference type="ARBA" id="ARBA00012664"/>
    </source>
</evidence>
<dbReference type="GO" id="GO:0009349">
    <property type="term" value="C:riboflavin synthase complex"/>
    <property type="evidence" value="ECO:0007669"/>
    <property type="project" value="UniProtKB-UniRule"/>
</dbReference>
<dbReference type="EC" id="2.5.1.78" evidence="3 8"/>
<feature type="binding site" evidence="8">
    <location>
        <begin position="56"/>
        <end position="58"/>
    </location>
    <ligand>
        <name>5-amino-6-(D-ribitylamino)uracil</name>
        <dbReference type="ChEBI" id="CHEBI:15934"/>
    </ligand>
</feature>
<evidence type="ECO:0000256" key="4">
    <source>
        <dbReference type="ARBA" id="ARBA00022619"/>
    </source>
</evidence>
<evidence type="ECO:0000256" key="5">
    <source>
        <dbReference type="ARBA" id="ARBA00022679"/>
    </source>
</evidence>
<dbReference type="SUPFAM" id="SSF52121">
    <property type="entry name" value="Lumazine synthase"/>
    <property type="match status" value="1"/>
</dbReference>
<accession>A0A7V5LYP4</accession>
<comment type="caution">
    <text evidence="9">The sequence shown here is derived from an EMBL/GenBank/DDBJ whole genome shotgun (WGS) entry which is preliminary data.</text>
</comment>
<dbReference type="GO" id="GO:0005829">
    <property type="term" value="C:cytosol"/>
    <property type="evidence" value="ECO:0007669"/>
    <property type="project" value="TreeGrafter"/>
</dbReference>
<dbReference type="UniPathway" id="UPA00275">
    <property type="reaction ID" value="UER00404"/>
</dbReference>
<keyword evidence="5 8" id="KW-0808">Transferase</keyword>
<feature type="binding site" evidence="8">
    <location>
        <position position="127"/>
    </location>
    <ligand>
        <name>(2S)-2-hydroxy-3-oxobutyl phosphate</name>
        <dbReference type="ChEBI" id="CHEBI:58830"/>
    </ligand>
</feature>
<name>A0A7V5LYP4_UNCAE</name>
<dbReference type="Proteomes" id="UP000886070">
    <property type="component" value="Unassembled WGS sequence"/>
</dbReference>
<dbReference type="Gene3D" id="3.40.50.960">
    <property type="entry name" value="Lumazine/riboflavin synthase"/>
    <property type="match status" value="1"/>
</dbReference>
<reference evidence="9" key="1">
    <citation type="journal article" date="2020" name="mSystems">
        <title>Genome- and Community-Level Interaction Insights into Carbon Utilization and Element Cycling Functions of Hydrothermarchaeota in Hydrothermal Sediment.</title>
        <authorList>
            <person name="Zhou Z."/>
            <person name="Liu Y."/>
            <person name="Xu W."/>
            <person name="Pan J."/>
            <person name="Luo Z.H."/>
            <person name="Li M."/>
        </authorList>
    </citation>
    <scope>NUCLEOTIDE SEQUENCE [LARGE SCALE GENOMIC DNA]</scope>
    <source>
        <strain evidence="9">HyVt-92</strain>
    </source>
</reference>
<comment type="caution">
    <text evidence="8">Lacks conserved residue(s) required for the propagation of feature annotation.</text>
</comment>
<dbReference type="GO" id="GO:0009231">
    <property type="term" value="P:riboflavin biosynthetic process"/>
    <property type="evidence" value="ECO:0007669"/>
    <property type="project" value="UniProtKB-UniRule"/>
</dbReference>
<evidence type="ECO:0000256" key="8">
    <source>
        <dbReference type="HAMAP-Rule" id="MF_00178"/>
    </source>
</evidence>
<evidence type="ECO:0000256" key="1">
    <source>
        <dbReference type="ARBA" id="ARBA00004917"/>
    </source>
</evidence>
<dbReference type="NCBIfam" id="TIGR00114">
    <property type="entry name" value="lumazine-synth"/>
    <property type="match status" value="1"/>
</dbReference>
<dbReference type="CDD" id="cd09209">
    <property type="entry name" value="Lumazine_synthase-I"/>
    <property type="match status" value="1"/>
</dbReference>
<dbReference type="EMBL" id="DRTT01000063">
    <property type="protein sequence ID" value="HHF98251.1"/>
    <property type="molecule type" value="Genomic_DNA"/>
</dbReference>